<keyword evidence="3" id="KW-1185">Reference proteome</keyword>
<proteinExistence type="predicted"/>
<accession>A0A084VTT6</accession>
<reference evidence="2" key="2">
    <citation type="submission" date="2020-05" db="UniProtKB">
        <authorList>
            <consortium name="EnsemblMetazoa"/>
        </authorList>
    </citation>
    <scope>IDENTIFICATION</scope>
</reference>
<name>A0A084VTT6_ANOSI</name>
<dbReference type="AlphaFoldDB" id="A0A084VTT6"/>
<dbReference type="GO" id="GO:0008168">
    <property type="term" value="F:methyltransferase activity"/>
    <property type="evidence" value="ECO:0007669"/>
    <property type="project" value="UniProtKB-KW"/>
</dbReference>
<dbReference type="EMBL" id="KE525092">
    <property type="protein sequence ID" value="KFB41380.1"/>
    <property type="molecule type" value="Genomic_DNA"/>
</dbReference>
<gene>
    <name evidence="1" type="ORF">ZHAS_00008989</name>
</gene>
<keyword evidence="1" id="KW-0808">Transferase</keyword>
<evidence type="ECO:0000313" key="3">
    <source>
        <dbReference type="Proteomes" id="UP000030765"/>
    </source>
</evidence>
<reference evidence="1 3" key="1">
    <citation type="journal article" date="2014" name="BMC Genomics">
        <title>Genome sequence of Anopheles sinensis provides insight into genetics basis of mosquito competence for malaria parasites.</title>
        <authorList>
            <person name="Zhou D."/>
            <person name="Zhang D."/>
            <person name="Ding G."/>
            <person name="Shi L."/>
            <person name="Hou Q."/>
            <person name="Ye Y."/>
            <person name="Xu Y."/>
            <person name="Zhou H."/>
            <person name="Xiong C."/>
            <person name="Li S."/>
            <person name="Yu J."/>
            <person name="Hong S."/>
            <person name="Yu X."/>
            <person name="Zou P."/>
            <person name="Chen C."/>
            <person name="Chang X."/>
            <person name="Wang W."/>
            <person name="Lv Y."/>
            <person name="Sun Y."/>
            <person name="Ma L."/>
            <person name="Shen B."/>
            <person name="Zhu C."/>
        </authorList>
    </citation>
    <scope>NUCLEOTIDE SEQUENCE [LARGE SCALE GENOMIC DNA]</scope>
</reference>
<organism evidence="1">
    <name type="scientific">Anopheles sinensis</name>
    <name type="common">Mosquito</name>
    <dbReference type="NCBI Taxonomy" id="74873"/>
    <lineage>
        <taxon>Eukaryota</taxon>
        <taxon>Metazoa</taxon>
        <taxon>Ecdysozoa</taxon>
        <taxon>Arthropoda</taxon>
        <taxon>Hexapoda</taxon>
        <taxon>Insecta</taxon>
        <taxon>Pterygota</taxon>
        <taxon>Neoptera</taxon>
        <taxon>Endopterygota</taxon>
        <taxon>Diptera</taxon>
        <taxon>Nematocera</taxon>
        <taxon>Culicoidea</taxon>
        <taxon>Culicidae</taxon>
        <taxon>Anophelinae</taxon>
        <taxon>Anopheles</taxon>
    </lineage>
</organism>
<evidence type="ECO:0000313" key="2">
    <source>
        <dbReference type="EnsemblMetazoa" id="ASIC008989-PA"/>
    </source>
</evidence>
<dbReference type="Proteomes" id="UP000030765">
    <property type="component" value="Unassembled WGS sequence"/>
</dbReference>
<dbReference type="GO" id="GO:0032259">
    <property type="term" value="P:methylation"/>
    <property type="evidence" value="ECO:0007669"/>
    <property type="project" value="UniProtKB-KW"/>
</dbReference>
<dbReference type="VEuPathDB" id="VectorBase:ASIC008989"/>
<sequence>MCYRMRNSRFGNHKPWGSIPPPPAAAARTVEGHNKWDRNPSSITGHEIRLLPVFLAGS</sequence>
<keyword evidence="1" id="KW-0489">Methyltransferase</keyword>
<evidence type="ECO:0000313" key="1">
    <source>
        <dbReference type="EMBL" id="KFB41380.1"/>
    </source>
</evidence>
<dbReference type="EnsemblMetazoa" id="ASIC008989-RA">
    <property type="protein sequence ID" value="ASIC008989-PA"/>
    <property type="gene ID" value="ASIC008989"/>
</dbReference>
<dbReference type="EMBL" id="ATLV01016488">
    <property type="status" value="NOT_ANNOTATED_CDS"/>
    <property type="molecule type" value="Genomic_DNA"/>
</dbReference>
<protein>
    <submittedName>
        <fullName evidence="1 2">Histone-lysine N-methyltransferase SETD2</fullName>
    </submittedName>
</protein>